<proteinExistence type="predicted"/>
<reference evidence="1 2" key="1">
    <citation type="submission" date="2020-03" db="EMBL/GenBank/DDBJ databases">
        <title>Genomic Encyclopedia of Type Strains, Phase III (KMG-III): the genomes of soil and plant-associated and newly described type strains.</title>
        <authorList>
            <person name="Whitman W."/>
        </authorList>
    </citation>
    <scope>NUCLEOTIDE SEQUENCE [LARGE SCALE GENOMIC DNA]</scope>
    <source>
        <strain evidence="1 2">CECT 8804</strain>
    </source>
</reference>
<evidence type="ECO:0000313" key="2">
    <source>
        <dbReference type="Proteomes" id="UP000727456"/>
    </source>
</evidence>
<comment type="caution">
    <text evidence="1">The sequence shown here is derived from an EMBL/GenBank/DDBJ whole genome shotgun (WGS) entry which is preliminary data.</text>
</comment>
<dbReference type="EMBL" id="JAAOZC010000004">
    <property type="protein sequence ID" value="NIJ08239.1"/>
    <property type="molecule type" value="Genomic_DNA"/>
</dbReference>
<evidence type="ECO:0000313" key="1">
    <source>
        <dbReference type="EMBL" id="NIJ08239.1"/>
    </source>
</evidence>
<dbReference type="Pfam" id="PF13689">
    <property type="entry name" value="DUF4154"/>
    <property type="match status" value="1"/>
</dbReference>
<gene>
    <name evidence="1" type="ORF">FHS31_001856</name>
</gene>
<dbReference type="Proteomes" id="UP000727456">
    <property type="component" value="Unassembled WGS sequence"/>
</dbReference>
<protein>
    <recommendedName>
        <fullName evidence="3">DUF4154 domain-containing protein</fullName>
    </recommendedName>
</protein>
<organism evidence="1 2">
    <name type="scientific">Sphingomonas vulcanisoli</name>
    <dbReference type="NCBI Taxonomy" id="1658060"/>
    <lineage>
        <taxon>Bacteria</taxon>
        <taxon>Pseudomonadati</taxon>
        <taxon>Pseudomonadota</taxon>
        <taxon>Alphaproteobacteria</taxon>
        <taxon>Sphingomonadales</taxon>
        <taxon>Sphingomonadaceae</taxon>
        <taxon>Sphingomonas</taxon>
    </lineage>
</organism>
<keyword evidence="2" id="KW-1185">Reference proteome</keyword>
<accession>A0ABX0TVQ0</accession>
<name>A0ABX0TVQ0_9SPHN</name>
<dbReference type="RefSeq" id="WP_167073090.1">
    <property type="nucleotide sequence ID" value="NZ_JAAOZC010000004.1"/>
</dbReference>
<dbReference type="InterPro" id="IPR025293">
    <property type="entry name" value="YfiR/HmsC-like"/>
</dbReference>
<evidence type="ECO:0008006" key="3">
    <source>
        <dbReference type="Google" id="ProtNLM"/>
    </source>
</evidence>
<sequence>MIGFVQSPPIGLVVAAIVYEPGNAASEAEAAAIETEIGAGLTVGRATIKARRVSVNALGGLAGVKVAFVTSGVHAQQALAEAAAHDGILTITGDTACVQAGRCVVAVSAAPRTQIIVSRAAAAASGIHFGSAFLMLIKEI</sequence>